<keyword evidence="11" id="KW-1185">Reference proteome</keyword>
<name>A0AAD5TID2_9FUNG</name>
<keyword evidence="5" id="KW-0678">Repressor</keyword>
<evidence type="ECO:0000256" key="4">
    <source>
        <dbReference type="ARBA" id="ARBA00022490"/>
    </source>
</evidence>
<evidence type="ECO:0000313" key="11">
    <source>
        <dbReference type="Proteomes" id="UP001212152"/>
    </source>
</evidence>
<dbReference type="InterPro" id="IPR013734">
    <property type="entry name" value="TF_Nrm1/Whi5"/>
</dbReference>
<evidence type="ECO:0000256" key="1">
    <source>
        <dbReference type="ARBA" id="ARBA00004123"/>
    </source>
</evidence>
<keyword evidence="6" id="KW-0805">Transcription regulation</keyword>
<reference evidence="10" key="1">
    <citation type="submission" date="2020-05" db="EMBL/GenBank/DDBJ databases">
        <title>Phylogenomic resolution of chytrid fungi.</title>
        <authorList>
            <person name="Stajich J.E."/>
            <person name="Amses K."/>
            <person name="Simmons R."/>
            <person name="Seto K."/>
            <person name="Myers J."/>
            <person name="Bonds A."/>
            <person name="Quandt C.A."/>
            <person name="Barry K."/>
            <person name="Liu P."/>
            <person name="Grigoriev I."/>
            <person name="Longcore J.E."/>
            <person name="James T.Y."/>
        </authorList>
    </citation>
    <scope>NUCLEOTIDE SEQUENCE</scope>
    <source>
        <strain evidence="10">JEL0379</strain>
    </source>
</reference>
<feature type="region of interest" description="Disordered" evidence="9">
    <location>
        <begin position="1"/>
        <end position="35"/>
    </location>
</feature>
<dbReference type="Proteomes" id="UP001212152">
    <property type="component" value="Unassembled WGS sequence"/>
</dbReference>
<evidence type="ECO:0000256" key="9">
    <source>
        <dbReference type="SAM" id="MobiDB-lite"/>
    </source>
</evidence>
<comment type="similarity">
    <text evidence="3">Belongs to the WHI5/NRM1 family.</text>
</comment>
<proteinExistence type="inferred from homology"/>
<keyword evidence="7" id="KW-0804">Transcription</keyword>
<evidence type="ECO:0000256" key="2">
    <source>
        <dbReference type="ARBA" id="ARBA00004496"/>
    </source>
</evidence>
<protein>
    <submittedName>
        <fullName evidence="10">Uncharacterized protein</fullName>
    </submittedName>
</protein>
<gene>
    <name evidence="10" type="ORF">HDU87_004819</name>
</gene>
<keyword evidence="4" id="KW-0963">Cytoplasm</keyword>
<dbReference type="GO" id="GO:0005737">
    <property type="term" value="C:cytoplasm"/>
    <property type="evidence" value="ECO:0007669"/>
    <property type="project" value="UniProtKB-SubCell"/>
</dbReference>
<evidence type="ECO:0000256" key="5">
    <source>
        <dbReference type="ARBA" id="ARBA00022491"/>
    </source>
</evidence>
<sequence length="227" mass="24316">MTLPDATSFVPASRSPDCKQGRTPASADSFQQPDEEHTLRAFRARVSSNRQRAGEEHLRRINNALRRGQASRVANTLRLRLEYAAFKIDRGLVDKSFQEIKAMFEQTKEQPPKSVVAAAAVAVAAQVGLPPSPQAGGRGRALRLSTGTTNIVPPKKMRKLRKSGTHGVPSDEIGFGRFLPTPAASPTGSRATTPLSPISPTLLGSTSYEPEVVNGAAALMMMLGGMQ</sequence>
<organism evidence="10 11">
    <name type="scientific">Geranomyces variabilis</name>
    <dbReference type="NCBI Taxonomy" id="109894"/>
    <lineage>
        <taxon>Eukaryota</taxon>
        <taxon>Fungi</taxon>
        <taxon>Fungi incertae sedis</taxon>
        <taxon>Chytridiomycota</taxon>
        <taxon>Chytridiomycota incertae sedis</taxon>
        <taxon>Chytridiomycetes</taxon>
        <taxon>Spizellomycetales</taxon>
        <taxon>Powellomycetaceae</taxon>
        <taxon>Geranomyces</taxon>
    </lineage>
</organism>
<feature type="region of interest" description="Disordered" evidence="9">
    <location>
        <begin position="158"/>
        <end position="198"/>
    </location>
</feature>
<accession>A0AAD5TID2</accession>
<evidence type="ECO:0000256" key="3">
    <source>
        <dbReference type="ARBA" id="ARBA00006922"/>
    </source>
</evidence>
<comment type="subcellular location">
    <subcellularLocation>
        <location evidence="2">Cytoplasm</location>
    </subcellularLocation>
    <subcellularLocation>
        <location evidence="1">Nucleus</location>
    </subcellularLocation>
</comment>
<dbReference type="EMBL" id="JADGJQ010000037">
    <property type="protein sequence ID" value="KAJ3176887.1"/>
    <property type="molecule type" value="Genomic_DNA"/>
</dbReference>
<evidence type="ECO:0000256" key="7">
    <source>
        <dbReference type="ARBA" id="ARBA00023163"/>
    </source>
</evidence>
<evidence type="ECO:0000313" key="10">
    <source>
        <dbReference type="EMBL" id="KAJ3176887.1"/>
    </source>
</evidence>
<dbReference type="GO" id="GO:0005634">
    <property type="term" value="C:nucleus"/>
    <property type="evidence" value="ECO:0007669"/>
    <property type="project" value="UniProtKB-SubCell"/>
</dbReference>
<evidence type="ECO:0000256" key="8">
    <source>
        <dbReference type="ARBA" id="ARBA00023242"/>
    </source>
</evidence>
<evidence type="ECO:0000256" key="6">
    <source>
        <dbReference type="ARBA" id="ARBA00023015"/>
    </source>
</evidence>
<dbReference type="Pfam" id="PF08528">
    <property type="entry name" value="Whi5"/>
    <property type="match status" value="1"/>
</dbReference>
<dbReference type="AlphaFoldDB" id="A0AAD5TID2"/>
<keyword evidence="8" id="KW-0539">Nucleus</keyword>
<comment type="caution">
    <text evidence="10">The sequence shown here is derived from an EMBL/GenBank/DDBJ whole genome shotgun (WGS) entry which is preliminary data.</text>
</comment>
<feature type="compositionally biased region" description="Polar residues" evidence="9">
    <location>
        <begin position="184"/>
        <end position="198"/>
    </location>
</feature>